<dbReference type="GO" id="GO:0003677">
    <property type="term" value="F:DNA binding"/>
    <property type="evidence" value="ECO:0007669"/>
    <property type="project" value="UniProtKB-KW"/>
</dbReference>
<dbReference type="InterPro" id="IPR052067">
    <property type="entry name" value="Metal_resp_HTH_trans_reg"/>
</dbReference>
<dbReference type="InterPro" id="IPR036390">
    <property type="entry name" value="WH_DNA-bd_sf"/>
</dbReference>
<dbReference type="GeneID" id="58108349"/>
<keyword evidence="3" id="KW-0804">Transcription</keyword>
<evidence type="ECO:0000256" key="1">
    <source>
        <dbReference type="ARBA" id="ARBA00023015"/>
    </source>
</evidence>
<dbReference type="PANTHER" id="PTHR35790">
    <property type="entry name" value="HTH-TYPE TRANSCRIPTIONAL REGULATOR PCHR"/>
    <property type="match status" value="1"/>
</dbReference>
<evidence type="ECO:0000256" key="3">
    <source>
        <dbReference type="ARBA" id="ARBA00023163"/>
    </source>
</evidence>
<dbReference type="AlphaFoldDB" id="A0A9Q8MU80"/>
<dbReference type="InterPro" id="IPR000835">
    <property type="entry name" value="HTH_MarR-typ"/>
</dbReference>
<dbReference type="PANTHER" id="PTHR35790:SF4">
    <property type="entry name" value="HTH-TYPE TRANSCRIPTIONAL REGULATOR PCHR"/>
    <property type="match status" value="1"/>
</dbReference>
<gene>
    <name evidence="5" type="ORF">DY130_03625</name>
</gene>
<accession>A0A9Q8MU80</accession>
<evidence type="ECO:0000313" key="6">
    <source>
        <dbReference type="Proteomes" id="UP000784700"/>
    </source>
</evidence>
<dbReference type="Proteomes" id="UP000784700">
    <property type="component" value="Unassembled WGS sequence"/>
</dbReference>
<dbReference type="InterPro" id="IPR036388">
    <property type="entry name" value="WH-like_DNA-bd_sf"/>
</dbReference>
<keyword evidence="1" id="KW-0805">Transcription regulation</keyword>
<organism evidence="5 6">
    <name type="scientific">Apilactobacillus micheneri</name>
    <dbReference type="NCBI Taxonomy" id="1899430"/>
    <lineage>
        <taxon>Bacteria</taxon>
        <taxon>Bacillati</taxon>
        <taxon>Bacillota</taxon>
        <taxon>Bacilli</taxon>
        <taxon>Lactobacillales</taxon>
        <taxon>Lactobacillaceae</taxon>
        <taxon>Apilactobacillus</taxon>
    </lineage>
</organism>
<feature type="domain" description="HTH marR-type" evidence="4">
    <location>
        <begin position="39"/>
        <end position="139"/>
    </location>
</feature>
<proteinExistence type="predicted"/>
<sequence>MNENVNTIINYIGDMLNRDSINDEEKLWMESHIKDHEKAYNLLKKLKTSDIHLISIINRKGTISVKKLPKLSKMSQPTVSRTIKRFAENDILNRYYKVQNSKETVVALTITGKIIAMAHVDLEKQIYKNLDNILSSYPKRDVDTFIEILNKIKNLRV</sequence>
<evidence type="ECO:0000313" key="5">
    <source>
        <dbReference type="EMBL" id="TPR44139.1"/>
    </source>
</evidence>
<dbReference type="RefSeq" id="WP_140934419.1">
    <property type="nucleotide sequence ID" value="NZ_QUBF01000003.1"/>
</dbReference>
<reference evidence="5" key="1">
    <citation type="submission" date="2018-08" db="EMBL/GenBank/DDBJ databases">
        <title>Comparative genomics of wild bee and flower associated Lactobacillus reveals potential adaptation to the bee host.</title>
        <authorList>
            <person name="Vuong H.Q."/>
            <person name="Mcfrederick Q.S."/>
        </authorList>
    </citation>
    <scope>NUCLEOTIDE SEQUENCE</scope>
    <source>
        <strain evidence="5">HV_63</strain>
    </source>
</reference>
<comment type="caution">
    <text evidence="5">The sequence shown here is derived from an EMBL/GenBank/DDBJ whole genome shotgun (WGS) entry which is preliminary data.</text>
</comment>
<dbReference type="Pfam" id="PF01047">
    <property type="entry name" value="MarR"/>
    <property type="match status" value="1"/>
</dbReference>
<keyword evidence="2" id="KW-0238">DNA-binding</keyword>
<evidence type="ECO:0000256" key="2">
    <source>
        <dbReference type="ARBA" id="ARBA00023125"/>
    </source>
</evidence>
<protein>
    <submittedName>
        <fullName evidence="5">MarR family transcriptional regulator</fullName>
    </submittedName>
</protein>
<evidence type="ECO:0000259" key="4">
    <source>
        <dbReference type="SMART" id="SM00347"/>
    </source>
</evidence>
<dbReference type="SUPFAM" id="SSF46785">
    <property type="entry name" value="Winged helix' DNA-binding domain"/>
    <property type="match status" value="1"/>
</dbReference>
<dbReference type="GO" id="GO:0003700">
    <property type="term" value="F:DNA-binding transcription factor activity"/>
    <property type="evidence" value="ECO:0007669"/>
    <property type="project" value="InterPro"/>
</dbReference>
<dbReference type="EMBL" id="QUBG01000003">
    <property type="protein sequence ID" value="TPR44139.1"/>
    <property type="molecule type" value="Genomic_DNA"/>
</dbReference>
<name>A0A9Q8MU80_9LACO</name>
<dbReference type="Gene3D" id="1.10.10.10">
    <property type="entry name" value="Winged helix-like DNA-binding domain superfamily/Winged helix DNA-binding domain"/>
    <property type="match status" value="1"/>
</dbReference>
<dbReference type="SMART" id="SM00347">
    <property type="entry name" value="HTH_MARR"/>
    <property type="match status" value="1"/>
</dbReference>